<evidence type="ECO:0008006" key="3">
    <source>
        <dbReference type="Google" id="ProtNLM"/>
    </source>
</evidence>
<accession>A0A3E4GMG7</accession>
<name>A0A3E4GMG7_9FIRM</name>
<reference evidence="1 2" key="1">
    <citation type="submission" date="2018-08" db="EMBL/GenBank/DDBJ databases">
        <title>A genome reference for cultivated species of the human gut microbiota.</title>
        <authorList>
            <person name="Zou Y."/>
            <person name="Xue W."/>
            <person name="Luo G."/>
        </authorList>
    </citation>
    <scope>NUCLEOTIDE SEQUENCE [LARGE SCALE GENOMIC DNA]</scope>
    <source>
        <strain evidence="1 2">TM07-19</strain>
    </source>
</reference>
<evidence type="ECO:0000313" key="2">
    <source>
        <dbReference type="Proteomes" id="UP000260655"/>
    </source>
</evidence>
<dbReference type="EMBL" id="QSOV01000017">
    <property type="protein sequence ID" value="RGJ21365.1"/>
    <property type="molecule type" value="Genomic_DNA"/>
</dbReference>
<proteinExistence type="predicted"/>
<organism evidence="1 2">
    <name type="scientific">Coprococcus comes</name>
    <dbReference type="NCBI Taxonomy" id="410072"/>
    <lineage>
        <taxon>Bacteria</taxon>
        <taxon>Bacillati</taxon>
        <taxon>Bacillota</taxon>
        <taxon>Clostridia</taxon>
        <taxon>Lachnospirales</taxon>
        <taxon>Lachnospiraceae</taxon>
        <taxon>Coprococcus</taxon>
    </lineage>
</organism>
<evidence type="ECO:0000313" key="1">
    <source>
        <dbReference type="EMBL" id="RGJ21365.1"/>
    </source>
</evidence>
<sequence>MIYASIEDIWRRKGTDISDTDYVTALLEDAAIIIDAYNCNATDEAKKLVSCNMVIRTLGSREEGVPIGTTQTTTTAMVYSQTWTNANGSGELYLTKLDKKILGVGNRIGYFNPYSDLMQEEEAND</sequence>
<dbReference type="AlphaFoldDB" id="A0A3E4GMG7"/>
<comment type="caution">
    <text evidence="1">The sequence shown here is derived from an EMBL/GenBank/DDBJ whole genome shotgun (WGS) entry which is preliminary data.</text>
</comment>
<gene>
    <name evidence="1" type="ORF">DXD67_13175</name>
</gene>
<dbReference type="RefSeq" id="WP_117558853.1">
    <property type="nucleotide sequence ID" value="NZ_QSOV01000017.1"/>
</dbReference>
<protein>
    <recommendedName>
        <fullName evidence="3">Phage gp6-like head-tail connector protein</fullName>
    </recommendedName>
</protein>
<dbReference type="Proteomes" id="UP000260655">
    <property type="component" value="Unassembled WGS sequence"/>
</dbReference>